<dbReference type="AlphaFoldDB" id="A0A1S0TPQ2"/>
<organism evidence="1">
    <name type="scientific">Loa loa</name>
    <name type="common">Eye worm</name>
    <name type="synonym">Filaria loa</name>
    <dbReference type="NCBI Taxonomy" id="7209"/>
    <lineage>
        <taxon>Eukaryota</taxon>
        <taxon>Metazoa</taxon>
        <taxon>Ecdysozoa</taxon>
        <taxon>Nematoda</taxon>
        <taxon>Chromadorea</taxon>
        <taxon>Rhabditida</taxon>
        <taxon>Spirurina</taxon>
        <taxon>Spiruromorpha</taxon>
        <taxon>Filarioidea</taxon>
        <taxon>Onchocercidae</taxon>
        <taxon>Loa</taxon>
    </lineage>
</organism>
<protein>
    <submittedName>
        <fullName evidence="1">Uncharacterized protein</fullName>
    </submittedName>
</protein>
<dbReference type="CTD" id="9948256"/>
<dbReference type="RefSeq" id="XP_003146377.1">
    <property type="nucleotide sequence ID" value="XM_003146329.1"/>
</dbReference>
<dbReference type="EMBL" id="JH712094">
    <property type="protein sequence ID" value="EFO17690.1"/>
    <property type="molecule type" value="Genomic_DNA"/>
</dbReference>
<name>A0A1S0TPQ2_LOALO</name>
<accession>A0A1S0TPQ2</accession>
<dbReference type="InParanoid" id="A0A1S0TPQ2"/>
<proteinExistence type="predicted"/>
<reference evidence="1" key="1">
    <citation type="submission" date="2012-04" db="EMBL/GenBank/DDBJ databases">
        <title>The Genome Sequence of Loa loa.</title>
        <authorList>
            <consortium name="The Broad Institute Genome Sequencing Platform"/>
            <consortium name="Broad Institute Genome Sequencing Center for Infectious Disease"/>
            <person name="Nutman T.B."/>
            <person name="Fink D.L."/>
            <person name="Russ C."/>
            <person name="Young S."/>
            <person name="Zeng Q."/>
            <person name="Gargeya S."/>
            <person name="Alvarado L."/>
            <person name="Berlin A."/>
            <person name="Chapman S.B."/>
            <person name="Chen Z."/>
            <person name="Freedman E."/>
            <person name="Gellesch M."/>
            <person name="Goldberg J."/>
            <person name="Griggs A."/>
            <person name="Gujja S."/>
            <person name="Heilman E.R."/>
            <person name="Heiman D."/>
            <person name="Howarth C."/>
            <person name="Mehta T."/>
            <person name="Neiman D."/>
            <person name="Pearson M."/>
            <person name="Roberts A."/>
            <person name="Saif S."/>
            <person name="Shea T."/>
            <person name="Shenoy N."/>
            <person name="Sisk P."/>
            <person name="Stolte C."/>
            <person name="Sykes S."/>
            <person name="White J."/>
            <person name="Yandava C."/>
            <person name="Haas B."/>
            <person name="Henn M.R."/>
            <person name="Nusbaum C."/>
            <person name="Birren B."/>
        </authorList>
    </citation>
    <scope>NUCLEOTIDE SEQUENCE [LARGE SCALE GENOMIC DNA]</scope>
</reference>
<dbReference type="GeneID" id="9948256"/>
<sequence length="104" mass="12079">MADLIDIDDDQRRNGPCILYDASWAVWSERQARAQKVQLVRTVEQINRQTDGLVCYVKRKDLFGDLSIYPWARSIRELVPSSVLAPHQPLEHFKGKEIHCSVTW</sequence>
<gene>
    <name evidence="1" type="ORF">LOAG_10805</name>
</gene>
<dbReference type="KEGG" id="loa:LOAG_10805"/>
<evidence type="ECO:0000313" key="1">
    <source>
        <dbReference type="EMBL" id="EFO17690.1"/>
    </source>
</evidence>